<sequence>MSCSCLFLPIEDLSRAAMHALRVLLKHEQNCLELTKGEASGSRSRSEIAAAALEEIGISRLLHLQPNTARPLTATLLQQLLHHTFAVGSVAAVARDEEGFELYCAYMDTAADGSFVSPPLVVEAAAAAAAAAAAPAEKSAAAAAAALTAAEDYQLKEADRKELLLQAQQLTAFLHFAVSPQLQGKTDAYLLGWLWQQEQERHNTREEKEEETPMAASVQQHEAQQQPERKELLLLQHLSHIVYDRSAAIAQQLHADFRQHLQQQDWRCSSSECNLLGGEGCGRNAAAERMSLNVRAGEGVYVLGLRSLSNPKERLLLPGEGSEISSVSVGLVLLRGRLP</sequence>
<evidence type="ECO:0000313" key="2">
    <source>
        <dbReference type="Proteomes" id="UP000095192"/>
    </source>
</evidence>
<dbReference type="Proteomes" id="UP000095192">
    <property type="component" value="Unassembled WGS sequence"/>
</dbReference>
<organism evidence="1 2">
    <name type="scientific">Cyclospora cayetanensis</name>
    <dbReference type="NCBI Taxonomy" id="88456"/>
    <lineage>
        <taxon>Eukaryota</taxon>
        <taxon>Sar</taxon>
        <taxon>Alveolata</taxon>
        <taxon>Apicomplexa</taxon>
        <taxon>Conoidasida</taxon>
        <taxon>Coccidia</taxon>
        <taxon>Eucoccidiorida</taxon>
        <taxon>Eimeriorina</taxon>
        <taxon>Eimeriidae</taxon>
        <taxon>Cyclospora</taxon>
    </lineage>
</organism>
<proteinExistence type="predicted"/>
<keyword evidence="2" id="KW-1185">Reference proteome</keyword>
<name>A0A1D3D5W5_9EIME</name>
<comment type="caution">
    <text evidence="1">The sequence shown here is derived from an EMBL/GenBank/DDBJ whole genome shotgun (WGS) entry which is preliminary data.</text>
</comment>
<gene>
    <name evidence="1" type="ORF">cyc_07674</name>
</gene>
<dbReference type="EMBL" id="JROU02000603">
    <property type="protein sequence ID" value="OEH78816.1"/>
    <property type="molecule type" value="Genomic_DNA"/>
</dbReference>
<protein>
    <submittedName>
        <fullName evidence="1">Uncharacterized protein</fullName>
    </submittedName>
</protein>
<dbReference type="InParanoid" id="A0A1D3D5W5"/>
<evidence type="ECO:0000313" key="1">
    <source>
        <dbReference type="EMBL" id="OEH78816.1"/>
    </source>
</evidence>
<dbReference type="VEuPathDB" id="ToxoDB:cyc_07674"/>
<reference evidence="1 2" key="1">
    <citation type="journal article" date="2016" name="BMC Genomics">
        <title>Comparative genomics reveals Cyclospora cayetanensis possesses coccidia-like metabolism and invasion components but unique surface antigens.</title>
        <authorList>
            <person name="Liu S."/>
            <person name="Wang L."/>
            <person name="Zheng H."/>
            <person name="Xu Z."/>
            <person name="Roellig D.M."/>
            <person name="Li N."/>
            <person name="Frace M.A."/>
            <person name="Tang K."/>
            <person name="Arrowood M.J."/>
            <person name="Moss D.M."/>
            <person name="Zhang L."/>
            <person name="Feng Y."/>
            <person name="Xiao L."/>
        </authorList>
    </citation>
    <scope>NUCLEOTIDE SEQUENCE [LARGE SCALE GENOMIC DNA]</scope>
    <source>
        <strain evidence="1 2">CHN_HEN01</strain>
    </source>
</reference>
<accession>A0A1D3D5W5</accession>
<dbReference type="AlphaFoldDB" id="A0A1D3D5W5"/>